<accession>A0AAU9VUX5</accession>
<gene>
    <name evidence="4" type="ORF">PMEA_00016800</name>
</gene>
<evidence type="ECO:0000259" key="3">
    <source>
        <dbReference type="Pfam" id="PF13359"/>
    </source>
</evidence>
<dbReference type="Proteomes" id="UP001159428">
    <property type="component" value="Unassembled WGS sequence"/>
</dbReference>
<dbReference type="AlphaFoldDB" id="A0AAU9VUX5"/>
<evidence type="ECO:0000313" key="4">
    <source>
        <dbReference type="EMBL" id="CAH3036336.1"/>
    </source>
</evidence>
<name>A0AAU9VUX5_9CNID</name>
<dbReference type="PANTHER" id="PTHR23080:SF133">
    <property type="entry name" value="SI:CH211-262I1.5-RELATED"/>
    <property type="match status" value="1"/>
</dbReference>
<dbReference type="PANTHER" id="PTHR23080">
    <property type="entry name" value="THAP DOMAIN PROTEIN"/>
    <property type="match status" value="1"/>
</dbReference>
<sequence>MPSSFKEMYPTTWVIIDCSELFIETPSSFRTQSVTYSNYKHHNTAKGLVGISPSAAVTFVSDLYAGRSSDKQITNDCGILKLLEDGDSVMADKGFDIESDLPNGISLNIPPFLHNKEHLSLEEETET</sequence>
<comment type="cofactor">
    <cofactor evidence="1">
        <name>a divalent metal cation</name>
        <dbReference type="ChEBI" id="CHEBI:60240"/>
    </cofactor>
</comment>
<evidence type="ECO:0000256" key="2">
    <source>
        <dbReference type="ARBA" id="ARBA00022723"/>
    </source>
</evidence>
<evidence type="ECO:0000313" key="5">
    <source>
        <dbReference type="Proteomes" id="UP001159428"/>
    </source>
</evidence>
<dbReference type="GO" id="GO:0046872">
    <property type="term" value="F:metal ion binding"/>
    <property type="evidence" value="ECO:0007669"/>
    <property type="project" value="UniProtKB-KW"/>
</dbReference>
<organism evidence="4 5">
    <name type="scientific">Pocillopora meandrina</name>
    <dbReference type="NCBI Taxonomy" id="46732"/>
    <lineage>
        <taxon>Eukaryota</taxon>
        <taxon>Metazoa</taxon>
        <taxon>Cnidaria</taxon>
        <taxon>Anthozoa</taxon>
        <taxon>Hexacorallia</taxon>
        <taxon>Scleractinia</taxon>
        <taxon>Astrocoeniina</taxon>
        <taxon>Pocilloporidae</taxon>
        <taxon>Pocillopora</taxon>
    </lineage>
</organism>
<protein>
    <recommendedName>
        <fullName evidence="3">DDE Tnp4 domain-containing protein</fullName>
    </recommendedName>
</protein>
<evidence type="ECO:0000256" key="1">
    <source>
        <dbReference type="ARBA" id="ARBA00001968"/>
    </source>
</evidence>
<comment type="caution">
    <text evidence="4">The sequence shown here is derived from an EMBL/GenBank/DDBJ whole genome shotgun (WGS) entry which is preliminary data.</text>
</comment>
<dbReference type="InterPro" id="IPR027806">
    <property type="entry name" value="HARBI1_dom"/>
</dbReference>
<feature type="domain" description="DDE Tnp4" evidence="3">
    <location>
        <begin position="16"/>
        <end position="123"/>
    </location>
</feature>
<proteinExistence type="predicted"/>
<keyword evidence="2" id="KW-0479">Metal-binding</keyword>
<keyword evidence="5" id="KW-1185">Reference proteome</keyword>
<dbReference type="EMBL" id="CALNXJ010000003">
    <property type="protein sequence ID" value="CAH3036336.1"/>
    <property type="molecule type" value="Genomic_DNA"/>
</dbReference>
<dbReference type="Pfam" id="PF13359">
    <property type="entry name" value="DDE_Tnp_4"/>
    <property type="match status" value="1"/>
</dbReference>
<reference evidence="4 5" key="1">
    <citation type="submission" date="2022-05" db="EMBL/GenBank/DDBJ databases">
        <authorList>
            <consortium name="Genoscope - CEA"/>
            <person name="William W."/>
        </authorList>
    </citation>
    <scope>NUCLEOTIDE SEQUENCE [LARGE SCALE GENOMIC DNA]</scope>
</reference>